<sequence>MKELQSPMITSPVTEEQINDIKEFYRGLDIIDLVWFRLLGKTVNNLCVFPVYLEIEVEMDYDDYINIYADFTSYITNKRVSKSSVSDLLKGCDTGSISVIFAEMRYLNNLHSNVFIIDHKRGVVEHYEPHGDYTTWETYYDEDFQVLLEYELTSVFSEFGLSYQKINNACHQKQMSLDPLIEEIGYCNVYSGWFALYRCQNMRYSLFDFTKKLDKLQESRGVEYITRYAKVLMDEINKIALKYNVVWDTLNDLTDFLKEYEFFEIEFNLRE</sequence>
<accession>A0A1X9VNQ8</accession>
<organism evidence="1">
    <name type="scientific">Mimivirus AB-566-O17</name>
    <dbReference type="NCBI Taxonomy" id="1988039"/>
    <lineage>
        <taxon>Viruses</taxon>
        <taxon>Varidnaviria</taxon>
        <taxon>Bamfordvirae</taxon>
        <taxon>Nucleocytoviricota</taxon>
        <taxon>Megaviricetes</taxon>
        <taxon>Imitervirales</taxon>
        <taxon>Mimiviridae</taxon>
        <taxon>Megamimivirinae</taxon>
        <taxon>Mimivirus</taxon>
    </lineage>
</organism>
<proteinExistence type="predicted"/>
<name>A0A1X9VNQ8_9VIRU</name>
<evidence type="ECO:0000313" key="1">
    <source>
        <dbReference type="EMBL" id="ARR74964.1"/>
    </source>
</evidence>
<protein>
    <submittedName>
        <fullName evidence="1">Uncharacterized protein</fullName>
    </submittedName>
</protein>
<dbReference type="EMBL" id="KY565520">
    <property type="protein sequence ID" value="ARR74964.1"/>
    <property type="molecule type" value="Genomic_DNA"/>
</dbReference>
<reference evidence="1" key="1">
    <citation type="journal article" date="2017" name="ISME J.">
        <title>Genomic exploration of individual giant ocean viruses.</title>
        <authorList>
            <person name="Wilson W.H."/>
            <person name="Gilg I.C."/>
            <person name="Moniruzzaman M."/>
            <person name="Field E.K."/>
            <person name="Koren S."/>
            <person name="LeCleir G.R."/>
            <person name="Martinez Martinez J."/>
            <person name="Poulton N.J."/>
            <person name="Swan B.K."/>
            <person name="Stepanauskas R."/>
            <person name="Wilhelm S.W."/>
        </authorList>
    </citation>
    <scope>NUCLEOTIDE SEQUENCE</scope>
</reference>
<gene>
    <name evidence="1" type="ORF">SAGO17_0045</name>
</gene>